<name>A0ABY7QUZ6_9FIRM</name>
<dbReference type="InterPro" id="IPR027417">
    <property type="entry name" value="P-loop_NTPase"/>
</dbReference>
<dbReference type="PANTHER" id="PTHR11059:SF0">
    <property type="entry name" value="DNA REPAIR PROTEIN RECN"/>
    <property type="match status" value="1"/>
</dbReference>
<gene>
    <name evidence="11" type="primary">recN</name>
    <name evidence="11" type="ORF">O6R05_03360</name>
</gene>
<proteinExistence type="inferred from homology"/>
<keyword evidence="9" id="KW-0175">Coiled coil</keyword>
<dbReference type="Gene3D" id="3.40.50.300">
    <property type="entry name" value="P-loop containing nucleotide triphosphate hydrolases"/>
    <property type="match status" value="2"/>
</dbReference>
<dbReference type="CDD" id="cd03241">
    <property type="entry name" value="ABC_RecN"/>
    <property type="match status" value="2"/>
</dbReference>
<evidence type="ECO:0000256" key="8">
    <source>
        <dbReference type="PIRNR" id="PIRNR003128"/>
    </source>
</evidence>
<evidence type="ECO:0000256" key="2">
    <source>
        <dbReference type="ARBA" id="ARBA00021315"/>
    </source>
</evidence>
<reference evidence="11 12" key="1">
    <citation type="submission" date="2023-01" db="EMBL/GenBank/DDBJ databases">
        <authorList>
            <person name="Lee S.H."/>
            <person name="Jung H.S."/>
            <person name="Yun J.U."/>
        </authorList>
    </citation>
    <scope>NUCLEOTIDE SEQUENCE [LARGE SCALE GENOMIC DNA]</scope>
    <source>
        <strain evidence="11 12">CBA3646</strain>
    </source>
</reference>
<evidence type="ECO:0000313" key="11">
    <source>
        <dbReference type="EMBL" id="WBW50597.1"/>
    </source>
</evidence>
<evidence type="ECO:0000313" key="12">
    <source>
        <dbReference type="Proteomes" id="UP001210339"/>
    </source>
</evidence>
<sequence>MLLELYIKNFAIIQDVRIEFGKGLNILTGETGTGKSIIIDALSVVLGGRANKDMIRKGEEFAYIEAIFTCYESFEEMDMEFQPGELIILSKEIKRDRPALSRVNGRTVNNGIIETLTGRLIDIFAQHESMSLMQSGNQRELLDSFAGRDHLKALDEFAADYSKLRELQKELDNQTQDLSSREREMDLLSYQLDEIDNAKLSPYDDEELERDFKRLNHVKELAENLGRVMGQLKQFDGPSVESAMDDIVGTLSKMVRVDEGLQPLYTEGEELRDGLKRLSFELEDYFDHLEADPQRLRELEDRLDLVNSLKKKYGNTLEAIDAFYAETKKRLDDLVNYDTYRRTLETQIQTAATDLKKRAESISERRKVQARVLETNVAEELHQLVIRDAQFKVDFKDTELRETGADEITFLIKTNRGEDFKPLAKTASGGEMSRIMLGFKSILAQKDNIQTLIFDEIDTGISGATADVVGRKIKNLARERQVIVISHLQQIVAYADHHYLIEKKTTDQSTISTVIKLNEDERLHELARLIGGETITPRALEAARELILKGASNG</sequence>
<comment type="similarity">
    <text evidence="1 8">Belongs to the RecN family.</text>
</comment>
<keyword evidence="12" id="KW-1185">Reference proteome</keyword>
<accession>A0ABY7QUZ6</accession>
<keyword evidence="6 8" id="KW-0234">DNA repair</keyword>
<evidence type="ECO:0000256" key="7">
    <source>
        <dbReference type="ARBA" id="ARBA00033408"/>
    </source>
</evidence>
<dbReference type="Proteomes" id="UP001210339">
    <property type="component" value="Chromosome"/>
</dbReference>
<dbReference type="PANTHER" id="PTHR11059">
    <property type="entry name" value="DNA REPAIR PROTEIN RECN"/>
    <property type="match status" value="1"/>
</dbReference>
<feature type="domain" description="Rad50/SbcC-type AAA" evidence="10">
    <location>
        <begin position="4"/>
        <end position="213"/>
    </location>
</feature>
<dbReference type="RefSeq" id="WP_271192122.1">
    <property type="nucleotide sequence ID" value="NZ_CP115667.1"/>
</dbReference>
<protein>
    <recommendedName>
        <fullName evidence="2 8">DNA repair protein RecN</fullName>
    </recommendedName>
    <alternativeName>
        <fullName evidence="7 8">Recombination protein N</fullName>
    </alternativeName>
</protein>
<dbReference type="SUPFAM" id="SSF52540">
    <property type="entry name" value="P-loop containing nucleoside triphosphate hydrolases"/>
    <property type="match status" value="1"/>
</dbReference>
<evidence type="ECO:0000256" key="9">
    <source>
        <dbReference type="SAM" id="Coils"/>
    </source>
</evidence>
<keyword evidence="3" id="KW-0547">Nucleotide-binding</keyword>
<dbReference type="PIRSF" id="PIRSF003128">
    <property type="entry name" value="RecN"/>
    <property type="match status" value="1"/>
</dbReference>
<keyword evidence="4 8" id="KW-0227">DNA damage</keyword>
<dbReference type="InterPro" id="IPR038729">
    <property type="entry name" value="Rad50/SbcC_AAA"/>
</dbReference>
<evidence type="ECO:0000256" key="6">
    <source>
        <dbReference type="ARBA" id="ARBA00023204"/>
    </source>
</evidence>
<feature type="coiled-coil region" evidence="9">
    <location>
        <begin position="154"/>
        <end position="184"/>
    </location>
</feature>
<dbReference type="Pfam" id="PF13476">
    <property type="entry name" value="AAA_23"/>
    <property type="match status" value="1"/>
</dbReference>
<dbReference type="InterPro" id="IPR004604">
    <property type="entry name" value="DNA_recomb/repair_RecN"/>
</dbReference>
<evidence type="ECO:0000259" key="10">
    <source>
        <dbReference type="Pfam" id="PF13476"/>
    </source>
</evidence>
<evidence type="ECO:0000256" key="5">
    <source>
        <dbReference type="ARBA" id="ARBA00022840"/>
    </source>
</evidence>
<organism evidence="11 12">
    <name type="scientific">Peptoniphilus equinus</name>
    <dbReference type="NCBI Taxonomy" id="3016343"/>
    <lineage>
        <taxon>Bacteria</taxon>
        <taxon>Bacillati</taxon>
        <taxon>Bacillota</taxon>
        <taxon>Tissierellia</taxon>
        <taxon>Tissierellales</taxon>
        <taxon>Peptoniphilaceae</taxon>
        <taxon>Peptoniphilus</taxon>
    </lineage>
</organism>
<dbReference type="NCBIfam" id="TIGR00634">
    <property type="entry name" value="recN"/>
    <property type="match status" value="1"/>
</dbReference>
<evidence type="ECO:0000256" key="1">
    <source>
        <dbReference type="ARBA" id="ARBA00009441"/>
    </source>
</evidence>
<evidence type="ECO:0000256" key="4">
    <source>
        <dbReference type="ARBA" id="ARBA00022763"/>
    </source>
</evidence>
<dbReference type="EMBL" id="CP115667">
    <property type="protein sequence ID" value="WBW50597.1"/>
    <property type="molecule type" value="Genomic_DNA"/>
</dbReference>
<keyword evidence="5" id="KW-0067">ATP-binding</keyword>
<comment type="function">
    <text evidence="8">May be involved in recombinational repair of damaged DNA.</text>
</comment>
<evidence type="ECO:0000256" key="3">
    <source>
        <dbReference type="ARBA" id="ARBA00022741"/>
    </source>
</evidence>